<dbReference type="PIRSF" id="PIRSF021308">
    <property type="entry name" value="UCP021308"/>
    <property type="match status" value="1"/>
</dbReference>
<reference evidence="2 3" key="1">
    <citation type="submission" date="2017-05" db="EMBL/GenBank/DDBJ databases">
        <authorList>
            <person name="Varghese N."/>
            <person name="Submissions S."/>
        </authorList>
    </citation>
    <scope>NUCLEOTIDE SEQUENCE [LARGE SCALE GENOMIC DNA]</scope>
    <source>
        <strain evidence="2 3">DSM 15360</strain>
    </source>
</reference>
<organism evidence="2 3">
    <name type="scientific">Algoriphagus winogradskyi</name>
    <dbReference type="NCBI Taxonomy" id="237017"/>
    <lineage>
        <taxon>Bacteria</taxon>
        <taxon>Pseudomonadati</taxon>
        <taxon>Bacteroidota</taxon>
        <taxon>Cytophagia</taxon>
        <taxon>Cytophagales</taxon>
        <taxon>Cyclobacteriaceae</taxon>
        <taxon>Algoriphagus</taxon>
    </lineage>
</organism>
<name>A0ABY1NZT3_9BACT</name>
<protein>
    <submittedName>
        <fullName evidence="2">Uncharacterized conserved protein YdeI, YjbR/CyaY-like superfamily, DUF1801 family</fullName>
    </submittedName>
</protein>
<feature type="domain" description="YdhG-like" evidence="1">
    <location>
        <begin position="29"/>
        <end position="126"/>
    </location>
</feature>
<dbReference type="SUPFAM" id="SSF159888">
    <property type="entry name" value="YdhG-like"/>
    <property type="match status" value="1"/>
</dbReference>
<dbReference type="EMBL" id="FXUA01000003">
    <property type="protein sequence ID" value="SMP22916.1"/>
    <property type="molecule type" value="Genomic_DNA"/>
</dbReference>
<evidence type="ECO:0000259" key="1">
    <source>
        <dbReference type="Pfam" id="PF08818"/>
    </source>
</evidence>
<evidence type="ECO:0000313" key="2">
    <source>
        <dbReference type="EMBL" id="SMP22916.1"/>
    </source>
</evidence>
<dbReference type="Pfam" id="PF13376">
    <property type="entry name" value="OmdA"/>
    <property type="match status" value="1"/>
</dbReference>
<dbReference type="Proteomes" id="UP001157915">
    <property type="component" value="Unassembled WGS sequence"/>
</dbReference>
<dbReference type="InterPro" id="IPR016786">
    <property type="entry name" value="YdeI_bac"/>
</dbReference>
<gene>
    <name evidence="2" type="ORF">SAMN06265367_103508</name>
</gene>
<dbReference type="Pfam" id="PF08818">
    <property type="entry name" value="DUF1801"/>
    <property type="match status" value="1"/>
</dbReference>
<proteinExistence type="predicted"/>
<keyword evidence="3" id="KW-1185">Reference proteome</keyword>
<dbReference type="RefSeq" id="WP_283413016.1">
    <property type="nucleotide sequence ID" value="NZ_FXUA01000003.1"/>
</dbReference>
<evidence type="ECO:0000313" key="3">
    <source>
        <dbReference type="Proteomes" id="UP001157915"/>
    </source>
</evidence>
<sequence length="206" mass="23489">MNHSVDAYFTEGCGRCPLGGTPDCKVHYWTEELKLLRKIILDCGLEEQSKWGVPTYTYRKSNVLILAAFKEYCSVSFFKGALLSDTDKILSKPGENTQAARLIKYTSIDEVSNLKNRLKAYIFEAIEVEKAGLEVKFEKKPEPILEELQRKLDQNPELKSAFEALTPGRQRGYILFFSAPKQSKTRESRIEKCIPKILEGMGLNDR</sequence>
<dbReference type="Gene3D" id="3.90.1150.200">
    <property type="match status" value="1"/>
</dbReference>
<comment type="caution">
    <text evidence="2">The sequence shown here is derived from an EMBL/GenBank/DDBJ whole genome shotgun (WGS) entry which is preliminary data.</text>
</comment>
<dbReference type="InterPro" id="IPR014922">
    <property type="entry name" value="YdhG-like"/>
</dbReference>
<accession>A0ABY1NZT3</accession>